<dbReference type="PANTHER" id="PTHR30055:SF151">
    <property type="entry name" value="TRANSCRIPTIONAL REGULATORY PROTEIN"/>
    <property type="match status" value="1"/>
</dbReference>
<accession>A0A7W7QCU5</accession>
<dbReference type="Pfam" id="PF00440">
    <property type="entry name" value="TetR_N"/>
    <property type="match status" value="1"/>
</dbReference>
<feature type="DNA-binding region" description="H-T-H motif" evidence="4">
    <location>
        <begin position="106"/>
        <end position="125"/>
    </location>
</feature>
<reference evidence="7 8" key="1">
    <citation type="submission" date="2020-08" db="EMBL/GenBank/DDBJ databases">
        <title>Genomic Encyclopedia of Type Strains, Phase III (KMG-III): the genomes of soil and plant-associated and newly described type strains.</title>
        <authorList>
            <person name="Whitman W."/>
        </authorList>
    </citation>
    <scope>NUCLEOTIDE SEQUENCE [LARGE SCALE GENOMIC DNA]</scope>
    <source>
        <strain evidence="7 8">CECT 8960</strain>
    </source>
</reference>
<dbReference type="AlphaFoldDB" id="A0A7W7QCU5"/>
<evidence type="ECO:0000313" key="8">
    <source>
        <dbReference type="Proteomes" id="UP000520767"/>
    </source>
</evidence>
<comment type="caution">
    <text evidence="7">The sequence shown here is derived from an EMBL/GenBank/DDBJ whole genome shotgun (WGS) entry which is preliminary data.</text>
</comment>
<proteinExistence type="predicted"/>
<dbReference type="RefSeq" id="WP_184815182.1">
    <property type="nucleotide sequence ID" value="NZ_JACHJQ010000009.1"/>
</dbReference>
<keyword evidence="3" id="KW-0804">Transcription</keyword>
<dbReference type="GO" id="GO:0045892">
    <property type="term" value="P:negative regulation of DNA-templated transcription"/>
    <property type="evidence" value="ECO:0007669"/>
    <property type="project" value="InterPro"/>
</dbReference>
<dbReference type="SUPFAM" id="SSF46785">
    <property type="entry name" value="Winged helix' DNA-binding domain"/>
    <property type="match status" value="1"/>
</dbReference>
<evidence type="ECO:0000256" key="3">
    <source>
        <dbReference type="ARBA" id="ARBA00023163"/>
    </source>
</evidence>
<dbReference type="SUPFAM" id="SSF48498">
    <property type="entry name" value="Tetracyclin repressor-like, C-terminal domain"/>
    <property type="match status" value="1"/>
</dbReference>
<dbReference type="Gene3D" id="1.10.10.60">
    <property type="entry name" value="Homeodomain-like"/>
    <property type="match status" value="1"/>
</dbReference>
<keyword evidence="1" id="KW-0805">Transcription regulation</keyword>
<dbReference type="SMART" id="SM00345">
    <property type="entry name" value="HTH_GNTR"/>
    <property type="match status" value="1"/>
</dbReference>
<evidence type="ECO:0000259" key="5">
    <source>
        <dbReference type="PROSITE" id="PS50949"/>
    </source>
</evidence>
<gene>
    <name evidence="7" type="ORF">FHR82_007408</name>
</gene>
<name>A0A7W7QCU5_9PSEU</name>
<evidence type="ECO:0000256" key="1">
    <source>
        <dbReference type="ARBA" id="ARBA00023015"/>
    </source>
</evidence>
<dbReference type="EMBL" id="JACHJQ010000009">
    <property type="protein sequence ID" value="MBB4911148.1"/>
    <property type="molecule type" value="Genomic_DNA"/>
</dbReference>
<dbReference type="InterPro" id="IPR036388">
    <property type="entry name" value="WH-like_DNA-bd_sf"/>
</dbReference>
<dbReference type="Pfam" id="PF02909">
    <property type="entry name" value="TetR_C_1"/>
    <property type="match status" value="1"/>
</dbReference>
<dbReference type="GO" id="GO:0000976">
    <property type="term" value="F:transcription cis-regulatory region binding"/>
    <property type="evidence" value="ECO:0007669"/>
    <property type="project" value="TreeGrafter"/>
</dbReference>
<keyword evidence="2 4" id="KW-0238">DNA-binding</keyword>
<dbReference type="SUPFAM" id="SSF46689">
    <property type="entry name" value="Homeodomain-like"/>
    <property type="match status" value="1"/>
</dbReference>
<dbReference type="Gene3D" id="1.10.10.10">
    <property type="entry name" value="Winged helix-like DNA-binding domain superfamily/Winged helix DNA-binding domain"/>
    <property type="match status" value="1"/>
</dbReference>
<dbReference type="PROSITE" id="PS50977">
    <property type="entry name" value="HTH_TETR_2"/>
    <property type="match status" value="1"/>
</dbReference>
<evidence type="ECO:0000256" key="4">
    <source>
        <dbReference type="PROSITE-ProRule" id="PRU00335"/>
    </source>
</evidence>
<feature type="domain" description="HTH tetR-type" evidence="6">
    <location>
        <begin position="83"/>
        <end position="143"/>
    </location>
</feature>
<evidence type="ECO:0000259" key="6">
    <source>
        <dbReference type="PROSITE" id="PS50977"/>
    </source>
</evidence>
<dbReference type="InterPro" id="IPR050109">
    <property type="entry name" value="HTH-type_TetR-like_transc_reg"/>
</dbReference>
<dbReference type="Pfam" id="PF00392">
    <property type="entry name" value="GntR"/>
    <property type="match status" value="1"/>
</dbReference>
<dbReference type="InterPro" id="IPR036390">
    <property type="entry name" value="WH_DNA-bd_sf"/>
</dbReference>
<dbReference type="Gene3D" id="1.10.357.10">
    <property type="entry name" value="Tetracycline Repressor, domain 2"/>
    <property type="match status" value="1"/>
</dbReference>
<dbReference type="CDD" id="cd07377">
    <property type="entry name" value="WHTH_GntR"/>
    <property type="match status" value="1"/>
</dbReference>
<evidence type="ECO:0000313" key="7">
    <source>
        <dbReference type="EMBL" id="MBB4911148.1"/>
    </source>
</evidence>
<dbReference type="InterPro" id="IPR001647">
    <property type="entry name" value="HTH_TetR"/>
</dbReference>
<dbReference type="InterPro" id="IPR036271">
    <property type="entry name" value="Tet_transcr_reg_TetR-rel_C_sf"/>
</dbReference>
<dbReference type="Proteomes" id="UP000520767">
    <property type="component" value="Unassembled WGS sequence"/>
</dbReference>
<dbReference type="InterPro" id="IPR009057">
    <property type="entry name" value="Homeodomain-like_sf"/>
</dbReference>
<dbReference type="PROSITE" id="PS50949">
    <property type="entry name" value="HTH_GNTR"/>
    <property type="match status" value="1"/>
</dbReference>
<keyword evidence="8" id="KW-1185">Reference proteome</keyword>
<feature type="domain" description="HTH gntR-type" evidence="5">
    <location>
        <begin position="1"/>
        <end position="69"/>
    </location>
</feature>
<dbReference type="InterPro" id="IPR004111">
    <property type="entry name" value="Repressor_TetR_C"/>
</dbReference>
<dbReference type="GO" id="GO:0003700">
    <property type="term" value="F:DNA-binding transcription factor activity"/>
    <property type="evidence" value="ECO:0007669"/>
    <property type="project" value="InterPro"/>
</dbReference>
<organism evidence="7 8">
    <name type="scientific">Actinophytocola algeriensis</name>
    <dbReference type="NCBI Taxonomy" id="1768010"/>
    <lineage>
        <taxon>Bacteria</taxon>
        <taxon>Bacillati</taxon>
        <taxon>Actinomycetota</taxon>
        <taxon>Actinomycetes</taxon>
        <taxon>Pseudonocardiales</taxon>
        <taxon>Pseudonocardiaceae</taxon>
    </lineage>
</organism>
<protein>
    <submittedName>
        <fullName evidence="7">AcrR family transcriptional regulator</fullName>
    </submittedName>
</protein>
<evidence type="ECO:0000256" key="2">
    <source>
        <dbReference type="ARBA" id="ARBA00023125"/>
    </source>
</evidence>
<sequence length="306" mass="33311">MADSAEIVASIQRRIASGELKPGDRVPSTRQITKRWGVAMATATRVLTTLQQDGLVVARPGIGTVVASGPPAPAPRPRHVPPEIDRADVIRTAMGIADAEGSPAVSMRRVATELGVATMSLYRHVTGKDDLLERMVDTAFGDHRLTSPSPDDWQEALETGARTLWRIFRRHPWAAQVMSLTRPQLTPHALAYTEWVLSALDKAGVAPRHMFQVHLTVFSYVRGLAVSLEPEAVAEQETGLTYSEFVDTQDAAFTELVTSGAYPAFQVIAAGADFDLDLDEQFEFGLRHLLAGLAGLPVGERQARLR</sequence>
<dbReference type="PANTHER" id="PTHR30055">
    <property type="entry name" value="HTH-TYPE TRANSCRIPTIONAL REGULATOR RUTR"/>
    <property type="match status" value="1"/>
</dbReference>
<dbReference type="InterPro" id="IPR000524">
    <property type="entry name" value="Tscrpt_reg_HTH_GntR"/>
</dbReference>